<sequence length="612" mass="66997">MPARRTFARKAARFSIPADIPESREASPAHTQTEVSHAVTLARSSRTGASSTDASKSSLGKRVLLPLALYEYNFPTRTAKQLSTSELFKDPRSVRFLNSPAGQQLRKLNGEYNRMWMQYLLRNSPLAGKTILVLGCGASRSLAKILNRGVLTAVLVDSNALALEEMRHKLDSAGVTARVDVQYVKSDAWDYISLNDEPRFDVVIATKCVGQILASGEGRTATELMSRVEEVLNPDGEFFSDQHDMMAEEKMIGKRLSTLPEGPMKELATVGGRYTTEVGYTWFGDRNSMPLIGAFRPHTTVNGNQQWTFVHFRRPHVDGPRLNGVLSTRRPRVVSALPAFPWHDFNVIADNMIPVNHKGNKRILNPVDENSFDPQHARPKFDGMPAVMIAEGTTAAVMSARQSIAVPLPVSIEPALIMTCEVVEPLEGGTVIVANGVISIGDIDADPNDAVAYDSVLPVLDRLHTCGIIPVPQNSLATLSNDTVELPSNGGRKLHLPVDGISPRINGSYGSFIKPGKGHTIDLRVSDKHRIVDAARMCLRPDPVVLDPVTDLDAVWEFSPSEDLLTWRPVRPRPDKQRSDKPGACIHSTLAALMAYRMGLNSTVQQAASILA</sequence>
<dbReference type="SUPFAM" id="SSF53335">
    <property type="entry name" value="S-adenosyl-L-methionine-dependent methyltransferases"/>
    <property type="match status" value="1"/>
</dbReference>
<reference evidence="3" key="1">
    <citation type="submission" date="2019-10" db="EMBL/GenBank/DDBJ databases">
        <title>The miscellaneous mycovirome associated to the plant pathogenic fungus Erysiphe necator.</title>
        <authorList>
            <person name="Rodriguez-Romero J."/>
            <person name="Chiapello M."/>
            <person name="Cordoba L."/>
            <person name="Turina M."/>
            <person name="Ayllon M.A."/>
        </authorList>
    </citation>
    <scope>NUCLEOTIDE SEQUENCE</scope>
    <source>
        <strain evidence="3">PMS8_DN14365</strain>
    </source>
</reference>
<dbReference type="InterPro" id="IPR041698">
    <property type="entry name" value="Methyltransf_25"/>
</dbReference>
<dbReference type="InterPro" id="IPR029063">
    <property type="entry name" value="SAM-dependent_MTases_sf"/>
</dbReference>
<dbReference type="EMBL" id="MN617813">
    <property type="protein sequence ID" value="QKK35419.1"/>
    <property type="molecule type" value="Genomic_RNA"/>
</dbReference>
<dbReference type="CDD" id="cd02440">
    <property type="entry name" value="AdoMet_MTases"/>
    <property type="match status" value="1"/>
</dbReference>
<accession>A0A8E3YX73</accession>
<dbReference type="Pfam" id="PF13649">
    <property type="entry name" value="Methyltransf_25"/>
    <property type="match status" value="1"/>
</dbReference>
<dbReference type="Gene3D" id="3.40.50.150">
    <property type="entry name" value="Vaccinia Virus protein VP39"/>
    <property type="match status" value="1"/>
</dbReference>
<feature type="compositionally biased region" description="Polar residues" evidence="1">
    <location>
        <begin position="42"/>
        <end position="55"/>
    </location>
</feature>
<name>A0A8E3YX73_9VIRU</name>
<proteinExistence type="predicted"/>
<feature type="region of interest" description="Disordered" evidence="1">
    <location>
        <begin position="18"/>
        <end position="55"/>
    </location>
</feature>
<protein>
    <recommendedName>
        <fullName evidence="2">Methyltransferase domain-containing protein</fullName>
    </recommendedName>
</protein>
<feature type="domain" description="Methyltransferase" evidence="2">
    <location>
        <begin position="131"/>
        <end position="236"/>
    </location>
</feature>
<evidence type="ECO:0000256" key="1">
    <source>
        <dbReference type="SAM" id="MobiDB-lite"/>
    </source>
</evidence>
<evidence type="ECO:0000259" key="2">
    <source>
        <dbReference type="Pfam" id="PF13649"/>
    </source>
</evidence>
<organism evidence="3">
    <name type="scientific">Erysiphe necator associated polymycovirus 5</name>
    <dbReference type="NCBI Taxonomy" id="2742559"/>
    <lineage>
        <taxon>Viruses</taxon>
        <taxon>Riboviria</taxon>
        <taxon>Riboviria incertae sedis</taxon>
        <taxon>Polymycoviridae</taxon>
        <taxon>Polymycovirus</taxon>
    </lineage>
</organism>
<evidence type="ECO:0000313" key="3">
    <source>
        <dbReference type="EMBL" id="QKK35419.1"/>
    </source>
</evidence>